<evidence type="ECO:0000256" key="4">
    <source>
        <dbReference type="ARBA" id="ARBA00022679"/>
    </source>
</evidence>
<evidence type="ECO:0000313" key="12">
    <source>
        <dbReference type="EMBL" id="SEF80075.1"/>
    </source>
</evidence>
<dbReference type="EC" id="2.7.13.3" evidence="2"/>
<keyword evidence="5" id="KW-0547">Nucleotide-binding</keyword>
<dbReference type="InterPro" id="IPR013656">
    <property type="entry name" value="PAS_4"/>
</dbReference>
<evidence type="ECO:0000259" key="9">
    <source>
        <dbReference type="Pfam" id="PF02518"/>
    </source>
</evidence>
<gene>
    <name evidence="12" type="ORF">SAMN04488115_10279</name>
</gene>
<evidence type="ECO:0000313" key="13">
    <source>
        <dbReference type="Proteomes" id="UP000236743"/>
    </source>
</evidence>
<dbReference type="GO" id="GO:0000155">
    <property type="term" value="F:phosphorelay sensor kinase activity"/>
    <property type="evidence" value="ECO:0007669"/>
    <property type="project" value="InterPro"/>
</dbReference>
<evidence type="ECO:0000256" key="3">
    <source>
        <dbReference type="ARBA" id="ARBA00022553"/>
    </source>
</evidence>
<dbReference type="InterPro" id="IPR050482">
    <property type="entry name" value="Sensor_HK_TwoCompSys"/>
</dbReference>
<dbReference type="PANTHER" id="PTHR24421">
    <property type="entry name" value="NITRATE/NITRITE SENSOR PROTEIN NARX-RELATED"/>
    <property type="match status" value="1"/>
</dbReference>
<dbReference type="PANTHER" id="PTHR24421:SF10">
    <property type="entry name" value="NITRATE_NITRITE SENSOR PROTEIN NARQ"/>
    <property type="match status" value="1"/>
</dbReference>
<sequence length="619" mass="68620">MAAEQSLKILQGSEAILSEISEYTLNYTESDKLKYIKRITKIEETLSFSDIVALSDKNGDVFIASNYRGASINIKNRDYFSYHASGGGNDFYLGEPIVFKINNKLTIPVSKKITDGRGQFMGVAFLSLDRGDILKSLRMVSQSNAEKIGLIKYSDKMLVMSNAVPSSEMNETELGMRLRHAVKEARSGGYVEVPDSSGQIQMVAFSSVGDYEVYAFAAHGFSSVYRDWIGRISPLLALILLGSTALFIVLRLAQTKVSELGAAVTELARSNVRYKSLFQNTPDCIFLLSENADGDVYFADINLNSEFLFGIKNDLMIGKCVRCIFNAEEAEFLIKSYRRAVLSAELLKAEHQVGPLGNSGSYWDLRMIAVSGAGGDPKAVIGSVRNTARQRHMMMSLRDLTARLLQRQDQERRHMARELHDSAAQNLLAASLEIKLAADALSPMKGAWHGHLQRSRDFIESTQKEIRGVSYLLHPPMLDEAGLPNALRWLVDGFQRRTNVRLCLTIATEIEERRFAPETELAFFRIAQEALTNVHRHASAQNVALYLGMDDKGVLEFRVEDDGIGTGRTVGSMRRDIREGVGISGMRERLRALDGALTLHLTEAGTVIVARLPVLSDAA</sequence>
<evidence type="ECO:0000256" key="7">
    <source>
        <dbReference type="ARBA" id="ARBA00022840"/>
    </source>
</evidence>
<keyword evidence="4" id="KW-0808">Transferase</keyword>
<name>A0A1H5UY98_9HYPH</name>
<feature type="domain" description="Histidine kinase/HSP90-like ATPase" evidence="9">
    <location>
        <begin position="520"/>
        <end position="614"/>
    </location>
</feature>
<dbReference type="Pfam" id="PF07730">
    <property type="entry name" value="HisKA_3"/>
    <property type="match status" value="1"/>
</dbReference>
<protein>
    <recommendedName>
        <fullName evidence="2">histidine kinase</fullName>
        <ecNumber evidence="2">2.7.13.3</ecNumber>
    </recommendedName>
</protein>
<keyword evidence="7" id="KW-0067">ATP-binding</keyword>
<evidence type="ECO:0000256" key="2">
    <source>
        <dbReference type="ARBA" id="ARBA00012438"/>
    </source>
</evidence>
<dbReference type="SUPFAM" id="SSF55874">
    <property type="entry name" value="ATPase domain of HSP90 chaperone/DNA topoisomerase II/histidine kinase"/>
    <property type="match status" value="1"/>
</dbReference>
<dbReference type="Pfam" id="PF02518">
    <property type="entry name" value="HATPase_c"/>
    <property type="match status" value="1"/>
</dbReference>
<comment type="catalytic activity">
    <reaction evidence="1">
        <text>ATP + protein L-histidine = ADP + protein N-phospho-L-histidine.</text>
        <dbReference type="EC" id="2.7.13.3"/>
    </reaction>
</comment>
<organism evidence="12 13">
    <name type="scientific">Bosea lathyri</name>
    <dbReference type="NCBI Taxonomy" id="1036778"/>
    <lineage>
        <taxon>Bacteria</taxon>
        <taxon>Pseudomonadati</taxon>
        <taxon>Pseudomonadota</taxon>
        <taxon>Alphaproteobacteria</taxon>
        <taxon>Hyphomicrobiales</taxon>
        <taxon>Boseaceae</taxon>
        <taxon>Bosea</taxon>
    </lineage>
</organism>
<dbReference type="Pfam" id="PF08448">
    <property type="entry name" value="PAS_4"/>
    <property type="match status" value="1"/>
</dbReference>
<dbReference type="CDD" id="cd16917">
    <property type="entry name" value="HATPase_UhpB-NarQ-NarX-like"/>
    <property type="match status" value="1"/>
</dbReference>
<evidence type="ECO:0000259" key="10">
    <source>
        <dbReference type="Pfam" id="PF07730"/>
    </source>
</evidence>
<keyword evidence="13" id="KW-1185">Reference proteome</keyword>
<evidence type="ECO:0000259" key="11">
    <source>
        <dbReference type="Pfam" id="PF08448"/>
    </source>
</evidence>
<feature type="domain" description="Signal transduction histidine kinase subgroup 3 dimerisation and phosphoacceptor" evidence="10">
    <location>
        <begin position="411"/>
        <end position="476"/>
    </location>
</feature>
<dbReference type="Gene3D" id="3.30.450.20">
    <property type="entry name" value="PAS domain"/>
    <property type="match status" value="2"/>
</dbReference>
<dbReference type="AlphaFoldDB" id="A0A1H5UY98"/>
<dbReference type="Gene3D" id="3.30.565.10">
    <property type="entry name" value="Histidine kinase-like ATPase, C-terminal domain"/>
    <property type="match status" value="1"/>
</dbReference>
<dbReference type="InterPro" id="IPR003594">
    <property type="entry name" value="HATPase_dom"/>
</dbReference>
<feature type="domain" description="PAS fold-4" evidence="11">
    <location>
        <begin position="278"/>
        <end position="391"/>
    </location>
</feature>
<dbReference type="SUPFAM" id="SSF55785">
    <property type="entry name" value="PYP-like sensor domain (PAS domain)"/>
    <property type="match status" value="1"/>
</dbReference>
<dbReference type="InterPro" id="IPR036890">
    <property type="entry name" value="HATPase_C_sf"/>
</dbReference>
<accession>A0A1H5UY98</accession>
<dbReference type="GO" id="GO:0016020">
    <property type="term" value="C:membrane"/>
    <property type="evidence" value="ECO:0007669"/>
    <property type="project" value="InterPro"/>
</dbReference>
<evidence type="ECO:0000256" key="6">
    <source>
        <dbReference type="ARBA" id="ARBA00022777"/>
    </source>
</evidence>
<keyword evidence="8" id="KW-0902">Two-component regulatory system</keyword>
<dbReference type="GO" id="GO:0046983">
    <property type="term" value="F:protein dimerization activity"/>
    <property type="evidence" value="ECO:0007669"/>
    <property type="project" value="InterPro"/>
</dbReference>
<evidence type="ECO:0000256" key="5">
    <source>
        <dbReference type="ARBA" id="ARBA00022741"/>
    </source>
</evidence>
<dbReference type="EMBL" id="FNUY01000002">
    <property type="protein sequence ID" value="SEF80075.1"/>
    <property type="molecule type" value="Genomic_DNA"/>
</dbReference>
<dbReference type="Proteomes" id="UP000236743">
    <property type="component" value="Unassembled WGS sequence"/>
</dbReference>
<dbReference type="CDD" id="cd12914">
    <property type="entry name" value="PDC1_DGC_like"/>
    <property type="match status" value="1"/>
</dbReference>
<dbReference type="GO" id="GO:0005524">
    <property type="term" value="F:ATP binding"/>
    <property type="evidence" value="ECO:0007669"/>
    <property type="project" value="UniProtKB-KW"/>
</dbReference>
<evidence type="ECO:0000256" key="8">
    <source>
        <dbReference type="ARBA" id="ARBA00023012"/>
    </source>
</evidence>
<keyword evidence="3" id="KW-0597">Phosphoprotein</keyword>
<dbReference type="InterPro" id="IPR011712">
    <property type="entry name" value="Sig_transdc_His_kin_sub3_dim/P"/>
</dbReference>
<evidence type="ECO:0000256" key="1">
    <source>
        <dbReference type="ARBA" id="ARBA00000085"/>
    </source>
</evidence>
<reference evidence="12 13" key="1">
    <citation type="submission" date="2016-10" db="EMBL/GenBank/DDBJ databases">
        <authorList>
            <person name="de Groot N.N."/>
        </authorList>
    </citation>
    <scope>NUCLEOTIDE SEQUENCE [LARGE SCALE GENOMIC DNA]</scope>
    <source>
        <strain evidence="12 13">DSM 26656</strain>
    </source>
</reference>
<keyword evidence="6" id="KW-0418">Kinase</keyword>
<dbReference type="Gene3D" id="1.20.5.1930">
    <property type="match status" value="1"/>
</dbReference>
<dbReference type="InterPro" id="IPR035965">
    <property type="entry name" value="PAS-like_dom_sf"/>
</dbReference>
<proteinExistence type="predicted"/>